<organism evidence="1 2">
    <name type="scientific">Limnoglobus roseus</name>
    <dbReference type="NCBI Taxonomy" id="2598579"/>
    <lineage>
        <taxon>Bacteria</taxon>
        <taxon>Pseudomonadati</taxon>
        <taxon>Planctomycetota</taxon>
        <taxon>Planctomycetia</taxon>
        <taxon>Gemmatales</taxon>
        <taxon>Gemmataceae</taxon>
        <taxon>Limnoglobus</taxon>
    </lineage>
</organism>
<gene>
    <name evidence="1" type="ORF">PX52LOC_04779</name>
</gene>
<evidence type="ECO:0000313" key="1">
    <source>
        <dbReference type="EMBL" id="QEL17773.1"/>
    </source>
</evidence>
<dbReference type="AlphaFoldDB" id="A0A5C1AHM9"/>
<reference evidence="2" key="1">
    <citation type="submission" date="2019-08" db="EMBL/GenBank/DDBJ databases">
        <title>Limnoglobus roseus gen. nov., sp. nov., a novel freshwater planctomycete with a giant genome from the family Gemmataceae.</title>
        <authorList>
            <person name="Kulichevskaya I.S."/>
            <person name="Naumoff D.G."/>
            <person name="Miroshnikov K."/>
            <person name="Ivanova A."/>
            <person name="Philippov D.A."/>
            <person name="Hakobyan A."/>
            <person name="Rijpstra I.C."/>
            <person name="Sinninghe Damste J.S."/>
            <person name="Liesack W."/>
            <person name="Dedysh S.N."/>
        </authorList>
    </citation>
    <scope>NUCLEOTIDE SEQUENCE [LARGE SCALE GENOMIC DNA]</scope>
    <source>
        <strain evidence="2">PX52</strain>
    </source>
</reference>
<dbReference type="RefSeq" id="WP_149112342.1">
    <property type="nucleotide sequence ID" value="NZ_CP042425.1"/>
</dbReference>
<keyword evidence="2" id="KW-1185">Reference proteome</keyword>
<dbReference type="Proteomes" id="UP000324974">
    <property type="component" value="Chromosome"/>
</dbReference>
<name>A0A5C1AHM9_9BACT</name>
<proteinExistence type="predicted"/>
<accession>A0A5C1AHM9</accession>
<protein>
    <submittedName>
        <fullName evidence="1">Uncharacterized protein</fullName>
    </submittedName>
</protein>
<evidence type="ECO:0000313" key="2">
    <source>
        <dbReference type="Proteomes" id="UP000324974"/>
    </source>
</evidence>
<sequence length="161" mass="16892">MTHPLIPHVRDRLVRLTDALVQLKARVREAVATEMGRIVAETVNDLFAAAVRGRTAIPPPQHRPYRTATARWNAVDDPAAEAADAVDRSAAASNPVAPSWPAAVSAGLLAAQWLWQRRLPWWPCLGGGLAAGLAALIGHPAVVAALGAVTVAADLAPAPTF</sequence>
<dbReference type="KEGG" id="lrs:PX52LOC_04779"/>
<dbReference type="EMBL" id="CP042425">
    <property type="protein sequence ID" value="QEL17773.1"/>
    <property type="molecule type" value="Genomic_DNA"/>
</dbReference>